<dbReference type="Pfam" id="PF06199">
    <property type="entry name" value="Phage_tail_2"/>
    <property type="match status" value="1"/>
</dbReference>
<protein>
    <submittedName>
        <fullName evidence="1">Phage major tail protein, TP901-1 family</fullName>
    </submittedName>
</protein>
<comment type="caution">
    <text evidence="1">The sequence shown here is derived from an EMBL/GenBank/DDBJ whole genome shotgun (WGS) entry which is preliminary data.</text>
</comment>
<gene>
    <name evidence="1" type="ORF">HMPREF9220_1089</name>
</gene>
<proteinExistence type="predicted"/>
<dbReference type="AlphaFoldDB" id="E4L8A6"/>
<organism evidence="1 2">
    <name type="scientific">Dialister micraerophilus UPII 345-E</name>
    <dbReference type="NCBI Taxonomy" id="910314"/>
    <lineage>
        <taxon>Bacteria</taxon>
        <taxon>Bacillati</taxon>
        <taxon>Bacillota</taxon>
        <taxon>Negativicutes</taxon>
        <taxon>Veillonellales</taxon>
        <taxon>Veillonellaceae</taxon>
        <taxon>Dialister</taxon>
    </lineage>
</organism>
<dbReference type="NCBIfam" id="TIGR02126">
    <property type="entry name" value="phgtail_TP901_1"/>
    <property type="match status" value="1"/>
</dbReference>
<evidence type="ECO:0000313" key="2">
    <source>
        <dbReference type="Proteomes" id="UP000004594"/>
    </source>
</evidence>
<dbReference type="InterPro" id="IPR011855">
    <property type="entry name" value="Phgtail_TP901_1"/>
</dbReference>
<dbReference type="RefSeq" id="WP_007554281.1">
    <property type="nucleotide sequence ID" value="NZ_AENT01000012.1"/>
</dbReference>
<sequence length="164" mass="17941">MAKLSAEELKKLPKYKSSVVAEAGKDTLLYIDKGGDTGTPNWVVAGGQRNSPVQYKANEIDASHKTSGGWDDKVAGTRSWTIDYTGLYIMGDEAVQILDHAFRNSLAVHVKVQYPDESYQVGWASVTEFSREFPHDNVATLKVTLNGKGPISEIVAKGEQPKEV</sequence>
<evidence type="ECO:0000313" key="1">
    <source>
        <dbReference type="EMBL" id="EFR42898.1"/>
    </source>
</evidence>
<dbReference type="Proteomes" id="UP000004594">
    <property type="component" value="Unassembled WGS sequence"/>
</dbReference>
<accession>E4L8A6</accession>
<dbReference type="NCBIfam" id="NF047353">
    <property type="entry name" value="tube_lmo2291"/>
    <property type="match status" value="1"/>
</dbReference>
<dbReference type="OrthoDB" id="1624284at2"/>
<dbReference type="EMBL" id="AENT01000012">
    <property type="protein sequence ID" value="EFR42898.1"/>
    <property type="molecule type" value="Genomic_DNA"/>
</dbReference>
<name>E4L8A6_9FIRM</name>
<dbReference type="Gene3D" id="4.10.410.40">
    <property type="match status" value="1"/>
</dbReference>
<dbReference type="eggNOG" id="COG5437">
    <property type="taxonomic scope" value="Bacteria"/>
</dbReference>
<reference evidence="1 2" key="1">
    <citation type="submission" date="2010-11" db="EMBL/GenBank/DDBJ databases">
        <authorList>
            <person name="Durkin A.S."/>
            <person name="Madupu R."/>
            <person name="Torralba M."/>
            <person name="Gillis M."/>
            <person name="Methe B."/>
            <person name="Sutton G."/>
            <person name="Nelson K.E."/>
        </authorList>
    </citation>
    <scope>NUCLEOTIDE SEQUENCE [LARGE SCALE GENOMIC DNA]</scope>
    <source>
        <strain evidence="1 2">UPII 345-E</strain>
    </source>
</reference>